<dbReference type="AlphaFoldDB" id="A0A0R0D6S7"/>
<name>A0A0R0D6S7_9GAMM</name>
<comment type="function">
    <text evidence="1 12">Required for the export of heme to the periplasm for the biogenesis of c-type cytochromes.</text>
</comment>
<protein>
    <recommendedName>
        <fullName evidence="4 12">Heme exporter protein D</fullName>
    </recommendedName>
</protein>
<gene>
    <name evidence="14" type="ORF">ABB28_01060</name>
</gene>
<dbReference type="GO" id="GO:0017004">
    <property type="term" value="P:cytochrome complex assembly"/>
    <property type="evidence" value="ECO:0007669"/>
    <property type="project" value="UniProtKB-KW"/>
</dbReference>
<evidence type="ECO:0000256" key="11">
    <source>
        <dbReference type="ARBA" id="ARBA00023136"/>
    </source>
</evidence>
<evidence type="ECO:0000313" key="14">
    <source>
        <dbReference type="EMBL" id="KRG77248.1"/>
    </source>
</evidence>
<proteinExistence type="inferred from homology"/>
<dbReference type="Proteomes" id="UP000051386">
    <property type="component" value="Unassembled WGS sequence"/>
</dbReference>
<comment type="caution">
    <text evidence="14">The sequence shown here is derived from an EMBL/GenBank/DDBJ whole genome shotgun (WGS) entry which is preliminary data.</text>
</comment>
<evidence type="ECO:0000256" key="13">
    <source>
        <dbReference type="SAM" id="MobiDB-lite"/>
    </source>
</evidence>
<evidence type="ECO:0000256" key="12">
    <source>
        <dbReference type="RuleBase" id="RU363101"/>
    </source>
</evidence>
<dbReference type="GO" id="GO:0005886">
    <property type="term" value="C:plasma membrane"/>
    <property type="evidence" value="ECO:0007669"/>
    <property type="project" value="UniProtKB-SubCell"/>
</dbReference>
<dbReference type="Pfam" id="PF04995">
    <property type="entry name" value="CcmD"/>
    <property type="match status" value="1"/>
</dbReference>
<feature type="transmembrane region" description="Helical" evidence="12">
    <location>
        <begin position="6"/>
        <end position="29"/>
    </location>
</feature>
<accession>A0A0R0D6S7</accession>
<keyword evidence="8 12" id="KW-0812">Transmembrane</keyword>
<comment type="similarity">
    <text evidence="3 12">Belongs to the CcmD/CycX/HelD family.</text>
</comment>
<dbReference type="RefSeq" id="WP_057506850.1">
    <property type="nucleotide sequence ID" value="NZ_DAMBRS010000015.1"/>
</dbReference>
<evidence type="ECO:0000256" key="1">
    <source>
        <dbReference type="ARBA" id="ARBA00002442"/>
    </source>
</evidence>
<evidence type="ECO:0000256" key="2">
    <source>
        <dbReference type="ARBA" id="ARBA00004377"/>
    </source>
</evidence>
<dbReference type="InterPro" id="IPR007078">
    <property type="entry name" value="Haem_export_protD_CcmD"/>
</dbReference>
<keyword evidence="11 12" id="KW-0472">Membrane</keyword>
<keyword evidence="10 12" id="KW-1133">Transmembrane helix</keyword>
<feature type="region of interest" description="Disordered" evidence="13">
    <location>
        <begin position="38"/>
        <end position="61"/>
    </location>
</feature>
<evidence type="ECO:0000256" key="6">
    <source>
        <dbReference type="ARBA" id="ARBA00022475"/>
    </source>
</evidence>
<dbReference type="PATRIC" id="fig|517011.3.peg.1617"/>
<comment type="subcellular location">
    <subcellularLocation>
        <location evidence="2 12">Cell inner membrane</location>
        <topology evidence="2 12">Single-pass membrane protein</topology>
    </subcellularLocation>
</comment>
<evidence type="ECO:0000256" key="8">
    <source>
        <dbReference type="ARBA" id="ARBA00022692"/>
    </source>
</evidence>
<evidence type="ECO:0000256" key="7">
    <source>
        <dbReference type="ARBA" id="ARBA00022519"/>
    </source>
</evidence>
<organism evidence="14 15">
    <name type="scientific">Stenotrophomonas chelatiphaga</name>
    <dbReference type="NCBI Taxonomy" id="517011"/>
    <lineage>
        <taxon>Bacteria</taxon>
        <taxon>Pseudomonadati</taxon>
        <taxon>Pseudomonadota</taxon>
        <taxon>Gammaproteobacteria</taxon>
        <taxon>Lysobacterales</taxon>
        <taxon>Lysobacteraceae</taxon>
        <taxon>Stenotrophomonas</taxon>
    </lineage>
</organism>
<keyword evidence="15" id="KW-1185">Reference proteome</keyword>
<evidence type="ECO:0000256" key="9">
    <source>
        <dbReference type="ARBA" id="ARBA00022748"/>
    </source>
</evidence>
<evidence type="ECO:0000256" key="3">
    <source>
        <dbReference type="ARBA" id="ARBA00008741"/>
    </source>
</evidence>
<dbReference type="GO" id="GO:0015886">
    <property type="term" value="P:heme transport"/>
    <property type="evidence" value="ECO:0007669"/>
    <property type="project" value="InterPro"/>
</dbReference>
<keyword evidence="7 12" id="KW-0997">Cell inner membrane</keyword>
<evidence type="ECO:0000256" key="10">
    <source>
        <dbReference type="ARBA" id="ARBA00022989"/>
    </source>
</evidence>
<sequence length="61" mass="6783">MTYLGYVVAAYAVFVGVLAIDAIGSHLRLRRAQQDARQRQLRQQARRSASAGNGLPLELER</sequence>
<dbReference type="EMBL" id="LDJK01000004">
    <property type="protein sequence ID" value="KRG77248.1"/>
    <property type="molecule type" value="Genomic_DNA"/>
</dbReference>
<keyword evidence="6 12" id="KW-1003">Cell membrane</keyword>
<evidence type="ECO:0000256" key="5">
    <source>
        <dbReference type="ARBA" id="ARBA00022448"/>
    </source>
</evidence>
<evidence type="ECO:0000313" key="15">
    <source>
        <dbReference type="Proteomes" id="UP000051386"/>
    </source>
</evidence>
<reference evidence="14 15" key="1">
    <citation type="submission" date="2015-05" db="EMBL/GenBank/DDBJ databases">
        <title>Genome sequencing and analysis of members of genus Stenotrophomonas.</title>
        <authorList>
            <person name="Patil P.P."/>
            <person name="Midha S."/>
            <person name="Patil P.B."/>
        </authorList>
    </citation>
    <scope>NUCLEOTIDE SEQUENCE [LARGE SCALE GENOMIC DNA]</scope>
    <source>
        <strain evidence="14 15">DSM 21508</strain>
    </source>
</reference>
<keyword evidence="9 12" id="KW-0201">Cytochrome c-type biogenesis</keyword>
<evidence type="ECO:0000256" key="4">
    <source>
        <dbReference type="ARBA" id="ARBA00016461"/>
    </source>
</evidence>
<keyword evidence="5 12" id="KW-0813">Transport</keyword>